<evidence type="ECO:0000256" key="4">
    <source>
        <dbReference type="PROSITE-ProRule" id="PRU00320"/>
    </source>
</evidence>
<reference evidence="9" key="1">
    <citation type="submission" date="2015-05" db="EMBL/GenBank/DDBJ databases">
        <authorList>
            <person name="Wilson R.K."/>
            <person name="Warren W.C."/>
            <person name="Olafson P."/>
        </authorList>
    </citation>
    <scope>NUCLEOTIDE SEQUENCE [LARGE SCALE GENOMIC DNA]</scope>
    <source>
        <strain evidence="9">USDA</strain>
    </source>
</reference>
<feature type="compositionally biased region" description="Acidic residues" evidence="5">
    <location>
        <begin position="683"/>
        <end position="692"/>
    </location>
</feature>
<proteinExistence type="predicted"/>
<feature type="compositionally biased region" description="Low complexity" evidence="5">
    <location>
        <begin position="266"/>
        <end position="278"/>
    </location>
</feature>
<dbReference type="Pfam" id="PF05225">
    <property type="entry name" value="HTH_psq"/>
    <property type="match status" value="1"/>
</dbReference>
<feature type="compositionally biased region" description="Polar residues" evidence="5">
    <location>
        <begin position="255"/>
        <end position="265"/>
    </location>
</feature>
<dbReference type="InterPro" id="IPR009057">
    <property type="entry name" value="Homeodomain-like_sf"/>
</dbReference>
<dbReference type="GO" id="GO:0006357">
    <property type="term" value="P:regulation of transcription by RNA polymerase II"/>
    <property type="evidence" value="ECO:0007669"/>
    <property type="project" value="TreeGrafter"/>
</dbReference>
<feature type="region of interest" description="Disordered" evidence="5">
    <location>
        <begin position="381"/>
        <end position="419"/>
    </location>
</feature>
<evidence type="ECO:0008006" key="10">
    <source>
        <dbReference type="Google" id="ProtNLM"/>
    </source>
</evidence>
<feature type="compositionally biased region" description="Pro residues" evidence="5">
    <location>
        <begin position="25"/>
        <end position="35"/>
    </location>
</feature>
<evidence type="ECO:0000256" key="2">
    <source>
        <dbReference type="ARBA" id="ARBA00023125"/>
    </source>
</evidence>
<feature type="region of interest" description="Disordered" evidence="5">
    <location>
        <begin position="595"/>
        <end position="615"/>
    </location>
</feature>
<reference evidence="8" key="2">
    <citation type="submission" date="2020-05" db="UniProtKB">
        <authorList>
            <consortium name="EnsemblMetazoa"/>
        </authorList>
    </citation>
    <scope>IDENTIFICATION</scope>
    <source>
        <strain evidence="8">USDA</strain>
    </source>
</reference>
<comment type="subcellular location">
    <subcellularLocation>
        <location evidence="1 4">Nucleus</location>
    </subcellularLocation>
</comment>
<dbReference type="FunFam" id="1.10.10.60:FF:000019">
    <property type="entry name" value="Ligand-dependent corepressor isoform 1"/>
    <property type="match status" value="1"/>
</dbReference>
<dbReference type="SUPFAM" id="SSF54695">
    <property type="entry name" value="POZ domain"/>
    <property type="match status" value="1"/>
</dbReference>
<feature type="region of interest" description="Disordered" evidence="5">
    <location>
        <begin position="628"/>
        <end position="751"/>
    </location>
</feature>
<dbReference type="Gene3D" id="1.10.10.60">
    <property type="entry name" value="Homeodomain-like"/>
    <property type="match status" value="1"/>
</dbReference>
<dbReference type="KEGG" id="scac:106084068"/>
<feature type="compositionally biased region" description="Low complexity" evidence="5">
    <location>
        <begin position="215"/>
        <end position="254"/>
    </location>
</feature>
<dbReference type="Pfam" id="PF00651">
    <property type="entry name" value="BTB"/>
    <property type="match status" value="1"/>
</dbReference>
<feature type="compositionally biased region" description="Basic and acidic residues" evidence="5">
    <location>
        <begin position="397"/>
        <end position="408"/>
    </location>
</feature>
<keyword evidence="3 4" id="KW-0539">Nucleus</keyword>
<feature type="compositionally biased region" description="Basic and acidic residues" evidence="5">
    <location>
        <begin position="631"/>
        <end position="682"/>
    </location>
</feature>
<evidence type="ECO:0000259" key="6">
    <source>
        <dbReference type="PROSITE" id="PS50097"/>
    </source>
</evidence>
<dbReference type="PANTHER" id="PTHR23110:SF105">
    <property type="entry name" value="RIBBON, ISOFORM C"/>
    <property type="match status" value="1"/>
</dbReference>
<dbReference type="GO" id="GO:0003677">
    <property type="term" value="F:DNA binding"/>
    <property type="evidence" value="ECO:0007669"/>
    <property type="project" value="UniProtKB-UniRule"/>
</dbReference>
<protein>
    <recommendedName>
        <fullName evidence="10">BTB domain-containing protein</fullName>
    </recommendedName>
</protein>
<sequence length="764" mass="83897">MGGPPTNNPATSSSTSSSNGGSAQAPPPPPPPPPEGQTYCLRWNNHKSNLVEILDSLIKVESYVDCTIVVDDQVQFKAHRVVLAANSPYFQSILQDMPMDHCSIIFPGVKAFEMRALLEYMYTGEVNVTQSQIPKIMRIAEELEVKGLFDMADLKEKFHKLSEQHAERSANNPYASTTAPVNPYSSVSTSSHTSSSTPQNGLKQPHHDAENYHHSSSVISTSSNISPSAAPSSSSSPPYSNYKSPYPSLYSKSPGPNSNQANAINPASQSSQQQLSTAPTPPHSAHSASGADRSAQWRMSPSAAAAAAMLSSVYESAPDMNPLKRKKLSSISSMLMNRDTPILRNVLAQANPADSSQPMPLMMPSAAAMKGDKITSTPISMEKGGHNNNHIFNGSDYGDKQKYQEDPHSPFTDRSFDDDSFDSKGNFNVSFANNSNPNQKPEWKRYKQYTRNDILSAIQCVRDGMSALQASRKFGVPSRTLYDKVKKLGITTGRPMNRSIKRSPSTVESSAAFPFAHGYGQAASAAAAMHEAVAREEREMKEHHHMAATIPHPAAALLDPAFLQQALENRGGDIAGREALHAMALAAAAHAAANSMSASPGPNGNAVRSPSPNHFSMKYGNMRGSAAEQEFMERQEMEREREREFVEREREREHERELEREHEEHDLESDERERDHGNIIEDRDMEEDDQVEDLSVARKDNHSPVEASRPRPESPFSPAVVPNAEQAEKSVIMTTKLPANSSSDDFMHDMKMKREIITDDVRAD</sequence>
<dbReference type="InterPro" id="IPR000210">
    <property type="entry name" value="BTB/POZ_dom"/>
</dbReference>
<dbReference type="VEuPathDB" id="VectorBase:SCAU012199"/>
<accession>A0A1I8PYB4</accession>
<feature type="compositionally biased region" description="Low complexity" evidence="5">
    <location>
        <begin position="185"/>
        <end position="197"/>
    </location>
</feature>
<feature type="region of interest" description="Disordered" evidence="5">
    <location>
        <begin position="1"/>
        <end position="36"/>
    </location>
</feature>
<dbReference type="InterPro" id="IPR007889">
    <property type="entry name" value="HTH_Psq"/>
</dbReference>
<dbReference type="InterPro" id="IPR011333">
    <property type="entry name" value="SKP1/BTB/POZ_sf"/>
</dbReference>
<dbReference type="PROSITE" id="PS50097">
    <property type="entry name" value="BTB"/>
    <property type="match status" value="1"/>
</dbReference>
<evidence type="ECO:0000259" key="7">
    <source>
        <dbReference type="PROSITE" id="PS50960"/>
    </source>
</evidence>
<dbReference type="GO" id="GO:0005634">
    <property type="term" value="C:nucleus"/>
    <property type="evidence" value="ECO:0007669"/>
    <property type="project" value="UniProtKB-SubCell"/>
</dbReference>
<feature type="domain" description="HTH psq-type" evidence="7">
    <location>
        <begin position="440"/>
        <end position="491"/>
    </location>
</feature>
<feature type="compositionally biased region" description="Low complexity" evidence="5">
    <location>
        <begin position="1"/>
        <end position="23"/>
    </location>
</feature>
<dbReference type="EnsemblMetazoa" id="SCAU012199-RA">
    <property type="protein sequence ID" value="SCAU012199-PA"/>
    <property type="gene ID" value="SCAU012199"/>
</dbReference>
<dbReference type="OrthoDB" id="10261408at2759"/>
<dbReference type="AlphaFoldDB" id="A0A1I8PYB4"/>
<evidence type="ECO:0000256" key="3">
    <source>
        <dbReference type="ARBA" id="ARBA00023242"/>
    </source>
</evidence>
<gene>
    <name evidence="8" type="primary">106084068</name>
</gene>
<feature type="domain" description="BTB" evidence="6">
    <location>
        <begin position="64"/>
        <end position="130"/>
    </location>
</feature>
<evidence type="ECO:0000256" key="5">
    <source>
        <dbReference type="SAM" id="MobiDB-lite"/>
    </source>
</evidence>
<evidence type="ECO:0000256" key="1">
    <source>
        <dbReference type="ARBA" id="ARBA00004123"/>
    </source>
</evidence>
<keyword evidence="9" id="KW-1185">Reference proteome</keyword>
<name>A0A1I8PYB4_STOCA</name>
<dbReference type="EnsemblMetazoa" id="SCAU012199-RD">
    <property type="protein sequence ID" value="SCAU012199-PD"/>
    <property type="gene ID" value="SCAU012199"/>
</dbReference>
<feature type="compositionally biased region" description="Polar residues" evidence="5">
    <location>
        <begin position="169"/>
        <end position="184"/>
    </location>
</feature>
<dbReference type="Proteomes" id="UP000095300">
    <property type="component" value="Unassembled WGS sequence"/>
</dbReference>
<dbReference type="InterPro" id="IPR051095">
    <property type="entry name" value="Dros_DevTransReg"/>
</dbReference>
<feature type="region of interest" description="Disordered" evidence="5">
    <location>
        <begin position="162"/>
        <end position="299"/>
    </location>
</feature>
<feature type="compositionally biased region" description="Basic and acidic residues" evidence="5">
    <location>
        <begin position="695"/>
        <end position="712"/>
    </location>
</feature>
<dbReference type="SMART" id="SM00225">
    <property type="entry name" value="BTB"/>
    <property type="match status" value="1"/>
</dbReference>
<dbReference type="CDD" id="cd18315">
    <property type="entry name" value="BTB_POZ_BAB-like"/>
    <property type="match status" value="1"/>
</dbReference>
<dbReference type="Gene3D" id="3.30.710.10">
    <property type="entry name" value="Potassium Channel Kv1.1, Chain A"/>
    <property type="match status" value="1"/>
</dbReference>
<dbReference type="STRING" id="35570.A0A1I8PYB4"/>
<feature type="DNA-binding region" description="H-T-H motif" evidence="4">
    <location>
        <begin position="467"/>
        <end position="487"/>
    </location>
</feature>
<evidence type="ECO:0000313" key="8">
    <source>
        <dbReference type="EnsemblMetazoa" id="SCAU012199-PC"/>
    </source>
</evidence>
<organism evidence="8 9">
    <name type="scientific">Stomoxys calcitrans</name>
    <name type="common">Stable fly</name>
    <name type="synonym">Conops calcitrans</name>
    <dbReference type="NCBI Taxonomy" id="35570"/>
    <lineage>
        <taxon>Eukaryota</taxon>
        <taxon>Metazoa</taxon>
        <taxon>Ecdysozoa</taxon>
        <taxon>Arthropoda</taxon>
        <taxon>Hexapoda</taxon>
        <taxon>Insecta</taxon>
        <taxon>Pterygota</taxon>
        <taxon>Neoptera</taxon>
        <taxon>Endopterygota</taxon>
        <taxon>Diptera</taxon>
        <taxon>Brachycera</taxon>
        <taxon>Muscomorpha</taxon>
        <taxon>Muscoidea</taxon>
        <taxon>Muscidae</taxon>
        <taxon>Stomoxys</taxon>
    </lineage>
</organism>
<dbReference type="PROSITE" id="PS50960">
    <property type="entry name" value="HTH_PSQ"/>
    <property type="match status" value="1"/>
</dbReference>
<feature type="compositionally biased region" description="Polar residues" evidence="5">
    <location>
        <begin position="600"/>
        <end position="614"/>
    </location>
</feature>
<evidence type="ECO:0000313" key="9">
    <source>
        <dbReference type="Proteomes" id="UP000095300"/>
    </source>
</evidence>
<keyword evidence="2 4" id="KW-0238">DNA-binding</keyword>
<dbReference type="SUPFAM" id="SSF46689">
    <property type="entry name" value="Homeodomain-like"/>
    <property type="match status" value="1"/>
</dbReference>
<dbReference type="PANTHER" id="PTHR23110">
    <property type="entry name" value="BTB DOMAIN TRANSCRIPTION FACTOR"/>
    <property type="match status" value="1"/>
</dbReference>
<dbReference type="EnsemblMetazoa" id="SCAU012199-RC">
    <property type="protein sequence ID" value="SCAU012199-PC"/>
    <property type="gene ID" value="SCAU012199"/>
</dbReference>